<keyword evidence="2" id="KW-0285">Flavoprotein</keyword>
<keyword evidence="4" id="KW-0560">Oxidoreductase</keyword>
<protein>
    <recommendedName>
        <fullName evidence="5">FAD-binding PCMH-type domain-containing protein</fullName>
    </recommendedName>
</protein>
<sequence>MAHAPHMEAAALAVIESYYSAQAQDMVPDCTVLASSAADVSTAVKILSDGFSQSLPGCEFAIRSGGHTPNEGSNNINGGVTIDLTRLNDVIPSSDRQTVAVGPGNRWQDVYSVLDPQGLTVLGGRSRTVGVGGLLLSGGMSFFSPRYGMTCDNVLNYEVVLANGEIVNANQESNPDLYKALKGGGNNFGVVTRFDLRAIEQGDFWGGVAFYDVASLPQLLDNLSEFDQTESYDPFSQLTLLFGRRGNSTIAMTHQHYTKPEAPAESVFGAFEPLQVQKSFRIDSLTNFTIELESTQDNGTMRKAFSTATYKNNRELLHKLQTISFEVFDQLAEVPGMLFIVSLQPFGQFITAKAAETGGNLLGLDAEDGDRVLVGLTIEWDDKADDEVVNAGIQQLVQRTDAEAEALGAADDYIFLNYASPWQDPYGGVGEENLEAYREASLKYDPEQLFQRAVPGGFKLA</sequence>
<dbReference type="EMBL" id="JAGPXD010000002">
    <property type="protein sequence ID" value="KAH7367863.1"/>
    <property type="molecule type" value="Genomic_DNA"/>
</dbReference>
<comment type="caution">
    <text evidence="6">The sequence shown here is derived from an EMBL/GenBank/DDBJ whole genome shotgun (WGS) entry which is preliminary data.</text>
</comment>
<keyword evidence="3" id="KW-0274">FAD</keyword>
<evidence type="ECO:0000256" key="3">
    <source>
        <dbReference type="ARBA" id="ARBA00022827"/>
    </source>
</evidence>
<keyword evidence="7" id="KW-1185">Reference proteome</keyword>
<evidence type="ECO:0000256" key="2">
    <source>
        <dbReference type="ARBA" id="ARBA00022630"/>
    </source>
</evidence>
<dbReference type="GO" id="GO:0016491">
    <property type="term" value="F:oxidoreductase activity"/>
    <property type="evidence" value="ECO:0007669"/>
    <property type="project" value="UniProtKB-KW"/>
</dbReference>
<dbReference type="Gene3D" id="3.30.465.10">
    <property type="match status" value="1"/>
</dbReference>
<gene>
    <name evidence="6" type="ORF">B0T11DRAFT_295605</name>
</gene>
<dbReference type="InterPro" id="IPR006094">
    <property type="entry name" value="Oxid_FAD_bind_N"/>
</dbReference>
<proteinExistence type="inferred from homology"/>
<dbReference type="AlphaFoldDB" id="A0A8K0TLR4"/>
<dbReference type="Pfam" id="PF01565">
    <property type="entry name" value="FAD_binding_4"/>
    <property type="match status" value="1"/>
</dbReference>
<dbReference type="InterPro" id="IPR016169">
    <property type="entry name" value="FAD-bd_PCMH_sub2"/>
</dbReference>
<feature type="domain" description="FAD-binding PCMH-type" evidence="5">
    <location>
        <begin position="24"/>
        <end position="201"/>
    </location>
</feature>
<evidence type="ECO:0000256" key="4">
    <source>
        <dbReference type="ARBA" id="ARBA00023002"/>
    </source>
</evidence>
<dbReference type="InterPro" id="IPR050416">
    <property type="entry name" value="FAD-linked_Oxidoreductase"/>
</dbReference>
<dbReference type="PANTHER" id="PTHR42973:SF22">
    <property type="entry name" value="FAD-BINDING PCMH-TYPE DOMAIN-CONTAINING PROTEIN-RELATED"/>
    <property type="match status" value="1"/>
</dbReference>
<organism evidence="6 7">
    <name type="scientific">Plectosphaerella cucumerina</name>
    <dbReference type="NCBI Taxonomy" id="40658"/>
    <lineage>
        <taxon>Eukaryota</taxon>
        <taxon>Fungi</taxon>
        <taxon>Dikarya</taxon>
        <taxon>Ascomycota</taxon>
        <taxon>Pezizomycotina</taxon>
        <taxon>Sordariomycetes</taxon>
        <taxon>Hypocreomycetidae</taxon>
        <taxon>Glomerellales</taxon>
        <taxon>Plectosphaerellaceae</taxon>
        <taxon>Plectosphaerella</taxon>
    </lineage>
</organism>
<dbReference type="InterPro" id="IPR036318">
    <property type="entry name" value="FAD-bd_PCMH-like_sf"/>
</dbReference>
<evidence type="ECO:0000313" key="7">
    <source>
        <dbReference type="Proteomes" id="UP000813385"/>
    </source>
</evidence>
<dbReference type="Proteomes" id="UP000813385">
    <property type="component" value="Unassembled WGS sequence"/>
</dbReference>
<dbReference type="PANTHER" id="PTHR42973">
    <property type="entry name" value="BINDING OXIDOREDUCTASE, PUTATIVE (AFU_ORTHOLOGUE AFUA_1G17690)-RELATED"/>
    <property type="match status" value="1"/>
</dbReference>
<accession>A0A8K0TLR4</accession>
<evidence type="ECO:0000259" key="5">
    <source>
        <dbReference type="PROSITE" id="PS51387"/>
    </source>
</evidence>
<dbReference type="OrthoDB" id="2151789at2759"/>
<reference evidence="6" key="1">
    <citation type="journal article" date="2021" name="Nat. Commun.">
        <title>Genetic determinants of endophytism in the Arabidopsis root mycobiome.</title>
        <authorList>
            <person name="Mesny F."/>
            <person name="Miyauchi S."/>
            <person name="Thiergart T."/>
            <person name="Pickel B."/>
            <person name="Atanasova L."/>
            <person name="Karlsson M."/>
            <person name="Huettel B."/>
            <person name="Barry K.W."/>
            <person name="Haridas S."/>
            <person name="Chen C."/>
            <person name="Bauer D."/>
            <person name="Andreopoulos W."/>
            <person name="Pangilinan J."/>
            <person name="LaButti K."/>
            <person name="Riley R."/>
            <person name="Lipzen A."/>
            <person name="Clum A."/>
            <person name="Drula E."/>
            <person name="Henrissat B."/>
            <person name="Kohler A."/>
            <person name="Grigoriev I.V."/>
            <person name="Martin F.M."/>
            <person name="Hacquard S."/>
        </authorList>
    </citation>
    <scope>NUCLEOTIDE SEQUENCE</scope>
    <source>
        <strain evidence="6">MPI-CAGE-AT-0016</strain>
    </source>
</reference>
<dbReference type="SUPFAM" id="SSF56176">
    <property type="entry name" value="FAD-binding/transporter-associated domain-like"/>
    <property type="match status" value="1"/>
</dbReference>
<evidence type="ECO:0000313" key="6">
    <source>
        <dbReference type="EMBL" id="KAH7367863.1"/>
    </source>
</evidence>
<evidence type="ECO:0000256" key="1">
    <source>
        <dbReference type="ARBA" id="ARBA00005466"/>
    </source>
</evidence>
<name>A0A8K0TLR4_9PEZI</name>
<dbReference type="GO" id="GO:0071949">
    <property type="term" value="F:FAD binding"/>
    <property type="evidence" value="ECO:0007669"/>
    <property type="project" value="InterPro"/>
</dbReference>
<comment type="similarity">
    <text evidence="1">Belongs to the oxygen-dependent FAD-linked oxidoreductase family.</text>
</comment>
<dbReference type="InterPro" id="IPR016166">
    <property type="entry name" value="FAD-bd_PCMH"/>
</dbReference>
<dbReference type="PROSITE" id="PS51387">
    <property type="entry name" value="FAD_PCMH"/>
    <property type="match status" value="1"/>
</dbReference>